<evidence type="ECO:0000256" key="7">
    <source>
        <dbReference type="ARBA" id="ARBA00023136"/>
    </source>
</evidence>
<evidence type="ECO:0000256" key="4">
    <source>
        <dbReference type="ARBA" id="ARBA00022475"/>
    </source>
</evidence>
<dbReference type="InterPro" id="IPR003593">
    <property type="entry name" value="AAA+_ATPase"/>
</dbReference>
<dbReference type="GO" id="GO:0016887">
    <property type="term" value="F:ATP hydrolysis activity"/>
    <property type="evidence" value="ECO:0007669"/>
    <property type="project" value="InterPro"/>
</dbReference>
<reference evidence="9" key="1">
    <citation type="submission" date="2020-10" db="EMBL/GenBank/DDBJ databases">
        <authorList>
            <person name="Gilroy R."/>
        </authorList>
    </citation>
    <scope>NUCLEOTIDE SEQUENCE</scope>
    <source>
        <strain evidence="9">ChiSjej1B19-7085</strain>
    </source>
</reference>
<evidence type="ECO:0000259" key="8">
    <source>
        <dbReference type="PROSITE" id="PS50893"/>
    </source>
</evidence>
<dbReference type="PROSITE" id="PS00211">
    <property type="entry name" value="ABC_TRANSPORTER_1"/>
    <property type="match status" value="1"/>
</dbReference>
<evidence type="ECO:0000313" key="9">
    <source>
        <dbReference type="EMBL" id="HIR57652.1"/>
    </source>
</evidence>
<feature type="domain" description="ABC transporter" evidence="8">
    <location>
        <begin position="2"/>
        <end position="247"/>
    </location>
</feature>
<dbReference type="InterPro" id="IPR027417">
    <property type="entry name" value="P-loop_NTPase"/>
</dbReference>
<dbReference type="SMART" id="SM00382">
    <property type="entry name" value="AAA"/>
    <property type="match status" value="1"/>
</dbReference>
<keyword evidence="3" id="KW-0813">Transport</keyword>
<protein>
    <submittedName>
        <fullName evidence="9">ABC transporter ATP-binding protein</fullName>
    </submittedName>
</protein>
<evidence type="ECO:0000256" key="5">
    <source>
        <dbReference type="ARBA" id="ARBA00022741"/>
    </source>
</evidence>
<proteinExistence type="inferred from homology"/>
<dbReference type="GO" id="GO:0005524">
    <property type="term" value="F:ATP binding"/>
    <property type="evidence" value="ECO:0007669"/>
    <property type="project" value="UniProtKB-KW"/>
</dbReference>
<dbReference type="GO" id="GO:0005886">
    <property type="term" value="C:plasma membrane"/>
    <property type="evidence" value="ECO:0007669"/>
    <property type="project" value="UniProtKB-SubCell"/>
</dbReference>
<dbReference type="PANTHER" id="PTHR43297:SF2">
    <property type="entry name" value="DIPEPTIDE TRANSPORT ATP-BINDING PROTEIN DPPD"/>
    <property type="match status" value="1"/>
</dbReference>
<dbReference type="Pfam" id="PF00005">
    <property type="entry name" value="ABC_tran"/>
    <property type="match status" value="1"/>
</dbReference>
<comment type="subcellular location">
    <subcellularLocation>
        <location evidence="1">Cell membrane</location>
        <topology evidence="1">Peripheral membrane protein</topology>
    </subcellularLocation>
</comment>
<comment type="caution">
    <text evidence="9">The sequence shown here is derived from an EMBL/GenBank/DDBJ whole genome shotgun (WGS) entry which is preliminary data.</text>
</comment>
<dbReference type="Gene3D" id="3.40.50.300">
    <property type="entry name" value="P-loop containing nucleotide triphosphate hydrolases"/>
    <property type="match status" value="1"/>
</dbReference>
<reference evidence="9" key="2">
    <citation type="journal article" date="2021" name="PeerJ">
        <title>Extensive microbial diversity within the chicken gut microbiome revealed by metagenomics and culture.</title>
        <authorList>
            <person name="Gilroy R."/>
            <person name="Ravi A."/>
            <person name="Getino M."/>
            <person name="Pursley I."/>
            <person name="Horton D.L."/>
            <person name="Alikhan N.F."/>
            <person name="Baker D."/>
            <person name="Gharbi K."/>
            <person name="Hall N."/>
            <person name="Watson M."/>
            <person name="Adriaenssens E.M."/>
            <person name="Foster-Nyarko E."/>
            <person name="Jarju S."/>
            <person name="Secka A."/>
            <person name="Antonio M."/>
            <person name="Oren A."/>
            <person name="Chaudhuri R.R."/>
            <person name="La Ragione R."/>
            <person name="Hildebrand F."/>
            <person name="Pallen M.J."/>
        </authorList>
    </citation>
    <scope>NUCLEOTIDE SEQUENCE</scope>
    <source>
        <strain evidence="9">ChiSjej1B19-7085</strain>
    </source>
</reference>
<evidence type="ECO:0000256" key="2">
    <source>
        <dbReference type="ARBA" id="ARBA00005417"/>
    </source>
</evidence>
<sequence>MLEVKSLTVKVKNDAPILSDVSLSIDTGSCIGLTGASGSGKTTLIKSIMGMYGGDLEIPHGEILLDGDNLLKHTAKERRKLCGKVIGFIPQNPMTAFFPHTKIGHQMAETFRLHASMDKKQALALAADVLQRVNLSDTKRILNAYPGELSGGMLQRIAMALILGTKPKYVLADEPTSALDEANRDLLLDLLREYQQSSAILFISHDTEAMKALCPITHVMEHGKVIETQETEQLFLHPQQPWTKRFAAAACHREEVDWKWTALS</sequence>
<dbReference type="AlphaFoldDB" id="A0A9D1J1P2"/>
<dbReference type="Proteomes" id="UP000886785">
    <property type="component" value="Unassembled WGS sequence"/>
</dbReference>
<dbReference type="InterPro" id="IPR003439">
    <property type="entry name" value="ABC_transporter-like_ATP-bd"/>
</dbReference>
<dbReference type="SUPFAM" id="SSF52540">
    <property type="entry name" value="P-loop containing nucleoside triphosphate hydrolases"/>
    <property type="match status" value="1"/>
</dbReference>
<dbReference type="InterPro" id="IPR017871">
    <property type="entry name" value="ABC_transporter-like_CS"/>
</dbReference>
<dbReference type="PANTHER" id="PTHR43297">
    <property type="entry name" value="OLIGOPEPTIDE TRANSPORT ATP-BINDING PROTEIN APPD"/>
    <property type="match status" value="1"/>
</dbReference>
<dbReference type="CDD" id="cd03257">
    <property type="entry name" value="ABC_NikE_OppD_transporters"/>
    <property type="match status" value="1"/>
</dbReference>
<evidence type="ECO:0000313" key="10">
    <source>
        <dbReference type="Proteomes" id="UP000886785"/>
    </source>
</evidence>
<evidence type="ECO:0000256" key="6">
    <source>
        <dbReference type="ARBA" id="ARBA00022840"/>
    </source>
</evidence>
<dbReference type="InterPro" id="IPR050388">
    <property type="entry name" value="ABC_Ni/Peptide_Import"/>
</dbReference>
<dbReference type="EMBL" id="DVHF01000094">
    <property type="protein sequence ID" value="HIR57652.1"/>
    <property type="molecule type" value="Genomic_DNA"/>
</dbReference>
<organism evidence="9 10">
    <name type="scientific">Candidatus Gallacutalibacter pullicola</name>
    <dbReference type="NCBI Taxonomy" id="2840830"/>
    <lineage>
        <taxon>Bacteria</taxon>
        <taxon>Bacillati</taxon>
        <taxon>Bacillota</taxon>
        <taxon>Clostridia</taxon>
        <taxon>Eubacteriales</taxon>
        <taxon>Candidatus Gallacutalibacter</taxon>
    </lineage>
</organism>
<name>A0A9D1J1P2_9FIRM</name>
<accession>A0A9D1J1P2</accession>
<evidence type="ECO:0000256" key="1">
    <source>
        <dbReference type="ARBA" id="ARBA00004202"/>
    </source>
</evidence>
<comment type="similarity">
    <text evidence="2">Belongs to the ABC transporter superfamily.</text>
</comment>
<dbReference type="PROSITE" id="PS50893">
    <property type="entry name" value="ABC_TRANSPORTER_2"/>
    <property type="match status" value="1"/>
</dbReference>
<keyword evidence="4" id="KW-1003">Cell membrane</keyword>
<keyword evidence="6 9" id="KW-0067">ATP-binding</keyword>
<evidence type="ECO:0000256" key="3">
    <source>
        <dbReference type="ARBA" id="ARBA00022448"/>
    </source>
</evidence>
<keyword evidence="5" id="KW-0547">Nucleotide-binding</keyword>
<gene>
    <name evidence="9" type="ORF">IAA54_08280</name>
</gene>
<keyword evidence="7" id="KW-0472">Membrane</keyword>